<dbReference type="InterPro" id="IPR003439">
    <property type="entry name" value="ABC_transporter-like_ATP-bd"/>
</dbReference>
<accession>A0A117L213</accession>
<evidence type="ECO:0000256" key="3">
    <source>
        <dbReference type="ARBA" id="ARBA00022840"/>
    </source>
</evidence>
<evidence type="ECO:0000256" key="4">
    <source>
        <dbReference type="SAM" id="Coils"/>
    </source>
</evidence>
<keyword evidence="2" id="KW-0547">Nucleotide-binding</keyword>
<keyword evidence="4" id="KW-0175">Coiled coil</keyword>
<dbReference type="SUPFAM" id="SSF52540">
    <property type="entry name" value="P-loop containing nucleoside triphosphate hydrolases"/>
    <property type="match status" value="1"/>
</dbReference>
<dbReference type="AlphaFoldDB" id="A0A117L213"/>
<proteinExistence type="inferred from homology"/>
<dbReference type="GO" id="GO:0016887">
    <property type="term" value="F:ATP hydrolysis activity"/>
    <property type="evidence" value="ECO:0007669"/>
    <property type="project" value="InterPro"/>
</dbReference>
<dbReference type="CDD" id="cd03217">
    <property type="entry name" value="ABC_FeS_Assembly"/>
    <property type="match status" value="1"/>
</dbReference>
<dbReference type="InterPro" id="IPR027417">
    <property type="entry name" value="P-loop_NTPase"/>
</dbReference>
<dbReference type="PATRIC" id="fig|93930.3.peg.800"/>
<evidence type="ECO:0000256" key="2">
    <source>
        <dbReference type="ARBA" id="ARBA00022741"/>
    </source>
</evidence>
<reference evidence="6 7" key="1">
    <citation type="journal article" date="2015" name="MBio">
        <title>Genome-Resolved Metagenomic Analysis Reveals Roles for Candidate Phyla and Other Microbial Community Members in Biogeochemical Transformations in Oil Reservoirs.</title>
        <authorList>
            <person name="Hu P."/>
            <person name="Tom L."/>
            <person name="Singh A."/>
            <person name="Thomas B.C."/>
            <person name="Baker B.J."/>
            <person name="Piceno Y.M."/>
            <person name="Andersen G.L."/>
            <person name="Banfield J.F."/>
        </authorList>
    </citation>
    <scope>NUCLEOTIDE SEQUENCE [LARGE SCALE GENOMIC DNA]</scope>
    <source>
        <strain evidence="6">46_26</strain>
    </source>
</reference>
<dbReference type="InterPro" id="IPR010230">
    <property type="entry name" value="FeS-cluster_ATPase_SufC"/>
</dbReference>
<keyword evidence="3" id="KW-0067">ATP-binding</keyword>
<feature type="domain" description="ABC transporter" evidence="5">
    <location>
        <begin position="2"/>
        <end position="245"/>
    </location>
</feature>
<gene>
    <name evidence="6" type="ORF">XD57_1660</name>
</gene>
<dbReference type="PROSITE" id="PS50893">
    <property type="entry name" value="ABC_TRANSPORTER_2"/>
    <property type="match status" value="1"/>
</dbReference>
<dbReference type="NCBIfam" id="TIGR01978">
    <property type="entry name" value="sufC"/>
    <property type="match status" value="1"/>
</dbReference>
<protein>
    <submittedName>
        <fullName evidence="6">FeS assembly ATPase SufC</fullName>
    </submittedName>
</protein>
<evidence type="ECO:0000313" key="6">
    <source>
        <dbReference type="EMBL" id="KUK22241.1"/>
    </source>
</evidence>
<name>A0A117L213_9THEM</name>
<dbReference type="Gene3D" id="3.40.50.300">
    <property type="entry name" value="P-loop containing nucleotide triphosphate hydrolases"/>
    <property type="match status" value="1"/>
</dbReference>
<comment type="similarity">
    <text evidence="1">Belongs to the ABC transporter superfamily. Ycf16 family.</text>
</comment>
<sequence length="246" mass="27836">MLRIVNLHAKLRDEDKEILKGVNLEIEKGEVHVLMGPNGSGKSTLANVIMGNPRYIVTEGDIVFEGNSIKDLPPNERAKLGIMMTFQNPYEVEGVKLSQFLITAHRRIHGEDKNYLELRKELEETAEKLGLDKDFLERYLNVGFSGGEKKRSEILQSLFLRPKLLILDEIDSGLDVDALRLIANLIARLNEEGVTLLIITHYKRLLDHLKRIDKVHVYVDGRIVTSGGPELADEIEEKGYSLEGVR</sequence>
<dbReference type="InterPro" id="IPR003593">
    <property type="entry name" value="AAA+_ATPase"/>
</dbReference>
<dbReference type="Pfam" id="PF00005">
    <property type="entry name" value="ABC_tran"/>
    <property type="match status" value="1"/>
</dbReference>
<dbReference type="PANTHER" id="PTHR43204">
    <property type="entry name" value="ABC TRANSPORTER I FAMILY MEMBER 6, CHLOROPLASTIC"/>
    <property type="match status" value="1"/>
</dbReference>
<dbReference type="SMART" id="SM00382">
    <property type="entry name" value="AAA"/>
    <property type="match status" value="1"/>
</dbReference>
<dbReference type="GO" id="GO:0005524">
    <property type="term" value="F:ATP binding"/>
    <property type="evidence" value="ECO:0007669"/>
    <property type="project" value="UniProtKB-KW"/>
</dbReference>
<evidence type="ECO:0000256" key="1">
    <source>
        <dbReference type="ARBA" id="ARBA00006216"/>
    </source>
</evidence>
<feature type="coiled-coil region" evidence="4">
    <location>
        <begin position="108"/>
        <end position="139"/>
    </location>
</feature>
<dbReference type="Proteomes" id="UP000058636">
    <property type="component" value="Unassembled WGS sequence"/>
</dbReference>
<dbReference type="PANTHER" id="PTHR43204:SF1">
    <property type="entry name" value="ABC TRANSPORTER I FAMILY MEMBER 6, CHLOROPLASTIC"/>
    <property type="match status" value="1"/>
</dbReference>
<evidence type="ECO:0000259" key="5">
    <source>
        <dbReference type="PROSITE" id="PS50893"/>
    </source>
</evidence>
<organism evidence="6 7">
    <name type="scientific">Thermotoga petrophila</name>
    <dbReference type="NCBI Taxonomy" id="93929"/>
    <lineage>
        <taxon>Bacteria</taxon>
        <taxon>Thermotogati</taxon>
        <taxon>Thermotogota</taxon>
        <taxon>Thermotogae</taxon>
        <taxon>Thermotogales</taxon>
        <taxon>Thermotogaceae</taxon>
        <taxon>Thermotoga</taxon>
    </lineage>
</organism>
<evidence type="ECO:0000313" key="7">
    <source>
        <dbReference type="Proteomes" id="UP000058636"/>
    </source>
</evidence>
<dbReference type="OMA" id="MAMLEPK"/>
<comment type="caution">
    <text evidence="6">The sequence shown here is derived from an EMBL/GenBank/DDBJ whole genome shotgun (WGS) entry which is preliminary data.</text>
</comment>
<dbReference type="EMBL" id="LGFG01000216">
    <property type="protein sequence ID" value="KUK22241.1"/>
    <property type="molecule type" value="Genomic_DNA"/>
</dbReference>